<comment type="caution">
    <text evidence="6">The sequence shown here is derived from an EMBL/GenBank/DDBJ whole genome shotgun (WGS) entry which is preliminary data.</text>
</comment>
<keyword evidence="7" id="KW-1185">Reference proteome</keyword>
<evidence type="ECO:0000256" key="1">
    <source>
        <dbReference type="ARBA" id="ARBA00007265"/>
    </source>
</evidence>
<dbReference type="PANTHER" id="PTHR13734:SF5">
    <property type="entry name" value="CCA TRNA NUCLEOTIDYLTRANSFERASE, MITOCHONDRIAL"/>
    <property type="match status" value="1"/>
</dbReference>
<dbReference type="Gene3D" id="3.30.460.10">
    <property type="entry name" value="Beta Polymerase, domain 2"/>
    <property type="match status" value="1"/>
</dbReference>
<dbReference type="Gene3D" id="1.10.3090.10">
    <property type="entry name" value="cca-adding enzyme, domain 2"/>
    <property type="match status" value="1"/>
</dbReference>
<dbReference type="GeneID" id="39977802"/>
<reference evidence="6 7" key="1">
    <citation type="submission" date="2016-10" db="EMBL/GenBank/DDBJ databases">
        <title>Reductive evolution of mitochondrial metabolism and differential evolution of invasion-related proteins in Cryptosporidium.</title>
        <authorList>
            <person name="Liu S."/>
            <person name="Roellig D.M."/>
            <person name="Guo Y."/>
            <person name="Li N."/>
            <person name="Frace M.A."/>
            <person name="Tang K."/>
            <person name="Zhang L."/>
            <person name="Feng Y."/>
            <person name="Xiao L."/>
        </authorList>
    </citation>
    <scope>NUCLEOTIDE SEQUENCE [LARGE SCALE GENOMIC DNA]</scope>
    <source>
        <strain evidence="6">39726</strain>
    </source>
</reference>
<dbReference type="AlphaFoldDB" id="A0A1J4M9H2"/>
<dbReference type="RefSeq" id="XP_028872974.1">
    <property type="nucleotide sequence ID" value="XM_029018023.1"/>
</dbReference>
<dbReference type="SUPFAM" id="SSF81891">
    <property type="entry name" value="Poly A polymerase C-terminal region-like"/>
    <property type="match status" value="1"/>
</dbReference>
<keyword evidence="2 4" id="KW-0808">Transferase</keyword>
<evidence type="ECO:0000256" key="3">
    <source>
        <dbReference type="ARBA" id="ARBA00022884"/>
    </source>
</evidence>
<proteinExistence type="inferred from homology"/>
<evidence type="ECO:0000313" key="7">
    <source>
        <dbReference type="Proteomes" id="UP000186176"/>
    </source>
</evidence>
<dbReference type="GO" id="GO:0003723">
    <property type="term" value="F:RNA binding"/>
    <property type="evidence" value="ECO:0007669"/>
    <property type="project" value="UniProtKB-KW"/>
</dbReference>
<dbReference type="Proteomes" id="UP000186176">
    <property type="component" value="Unassembled WGS sequence"/>
</dbReference>
<dbReference type="SUPFAM" id="SSF81301">
    <property type="entry name" value="Nucleotidyltransferase"/>
    <property type="match status" value="1"/>
</dbReference>
<dbReference type="EMBL" id="LRBP01000039">
    <property type="protein sequence ID" value="OII70866.1"/>
    <property type="molecule type" value="Genomic_DNA"/>
</dbReference>
<name>A0A1J4M9H2_9CRYT</name>
<dbReference type="PANTHER" id="PTHR13734">
    <property type="entry name" value="TRNA-NUCLEOTIDYLTRANSFERASE"/>
    <property type="match status" value="1"/>
</dbReference>
<protein>
    <submittedName>
        <fullName evidence="6">tRNA adenylyltransferase</fullName>
    </submittedName>
</protein>
<dbReference type="GO" id="GO:0001680">
    <property type="term" value="P:tRNA 3'-terminal CCA addition"/>
    <property type="evidence" value="ECO:0007669"/>
    <property type="project" value="UniProtKB-ARBA"/>
</dbReference>
<dbReference type="OrthoDB" id="445712at2759"/>
<accession>A0A1J4M9H2</accession>
<evidence type="ECO:0000256" key="2">
    <source>
        <dbReference type="ARBA" id="ARBA00022679"/>
    </source>
</evidence>
<dbReference type="InterPro" id="IPR043519">
    <property type="entry name" value="NT_sf"/>
</dbReference>
<gene>
    <name evidence="6" type="ORF">cubi_01011</name>
</gene>
<sequence length="672" mass="79024">MSNLSKRKLYITSGDYEDFVSEKKIKKNIDYNKIYIELNEAEDELFKLLIDYTKFNNLKTTVRVAGGWVRDKILRFINLNNIKNNTNKDDYDDQQIAIFKKDVDIALDDISGKEFALGFNMWLQTYHNYPKHSVGIINRDPEKSKHLETATLSWNDISIDFVGLRSEIYTLESRIPIVSLGTAEEDAFRRDFTINSIFYNLNERKIEDLTCKGIEDLYNKVIRTPLDPMKTFLDDPLRALRAFRFTSRLHFKLEKELLNACRDKSLHDALQTKISRERVGSEVHEMISNKHTGNPAIGLRLIVNTNLVDSVFKIPENELIYSFINDSKYNSFSDFGDWSFQGPYLVELTHRIIEALNSDNLSNCFNNMFDSKKLEVIRKLLNIEHESNWGVSTYFSFLLPLFHHYYRDEKSKEVPLAKYILSSSLKLSNKITNSVMKLFDSLLRIVHRVVRIDSLNELANFTLVENQNRNKLKVDIYSKEFLNSIGDSLLPEIWSFYSKYFKSYLEAQSITNKHTNNKHAQDQKRYEFLQRRVELGIFVSYTGNLWLEMLIVLFSLDIIHIRRLKTHNLGCWSDAELLDLLNSHPYMDLIRQILEIKMANFYNFKNPIDGHLIYKHFPQLQKGPKYKFIINLSFLWFMAFSQDPENHTPTEVSECMEFIHENFKETLELNSL</sequence>
<dbReference type="InterPro" id="IPR002646">
    <property type="entry name" value="PolA_pol_head_dom"/>
</dbReference>
<dbReference type="CDD" id="cd05398">
    <property type="entry name" value="NT_ClassII-CCAase"/>
    <property type="match status" value="1"/>
</dbReference>
<dbReference type="Pfam" id="PF01743">
    <property type="entry name" value="PolyA_pol"/>
    <property type="match status" value="1"/>
</dbReference>
<organism evidence="6 7">
    <name type="scientific">Cryptosporidium ubiquitum</name>
    <dbReference type="NCBI Taxonomy" id="857276"/>
    <lineage>
        <taxon>Eukaryota</taxon>
        <taxon>Sar</taxon>
        <taxon>Alveolata</taxon>
        <taxon>Apicomplexa</taxon>
        <taxon>Conoidasida</taxon>
        <taxon>Coccidia</taxon>
        <taxon>Eucoccidiorida</taxon>
        <taxon>Eimeriorina</taxon>
        <taxon>Cryptosporidiidae</taxon>
        <taxon>Cryptosporidium</taxon>
    </lineage>
</organism>
<evidence type="ECO:0000313" key="6">
    <source>
        <dbReference type="EMBL" id="OII70866.1"/>
    </source>
</evidence>
<comment type="similarity">
    <text evidence="1 4">Belongs to the tRNA nucleotidyltransferase/poly(A) polymerase family.</text>
</comment>
<dbReference type="GO" id="GO:0052927">
    <property type="term" value="F:CC tRNA cytidylyltransferase activity"/>
    <property type="evidence" value="ECO:0007669"/>
    <property type="project" value="TreeGrafter"/>
</dbReference>
<dbReference type="VEuPathDB" id="CryptoDB:cubi_01011"/>
<evidence type="ECO:0000256" key="4">
    <source>
        <dbReference type="RuleBase" id="RU003953"/>
    </source>
</evidence>
<dbReference type="GO" id="GO:0052929">
    <property type="term" value="F:ATP:3'-cytidine-cytidine-tRNA adenylyltransferase activity"/>
    <property type="evidence" value="ECO:0007669"/>
    <property type="project" value="TreeGrafter"/>
</dbReference>
<evidence type="ECO:0000259" key="5">
    <source>
        <dbReference type="Pfam" id="PF01743"/>
    </source>
</evidence>
<keyword evidence="3 4" id="KW-0694">RNA-binding</keyword>
<keyword evidence="6" id="KW-0548">Nucleotidyltransferase</keyword>
<feature type="domain" description="Poly A polymerase head" evidence="5">
    <location>
        <begin position="63"/>
        <end position="223"/>
    </location>
</feature>